<sequence>MNIVFFSHPSFIAHKSMPRFTRLLDEGMRERGHTTRVWSPRGRFYYLPMVEKFKKWLGYLDQYLLFPLEVYFKVKKESADTLFVFTDHALGPWVPLVFNRPHAIHCHDFLAQRAALDEISENITGWTGKKYQAMIRRGYSRGRNYISVSKNTKRDLHRFTSSTAGVSEVVYNGLNNSFKPMNVFKVRIDLKEKTGIDVCHGYILHVGGNQWYKNRRGVIEIYNAWRIKFKKDLPLLLVGEKPDELIRNEWQSSSFKKDIHMLDSFSDEWLKKVYAGASVFLFPSLAEGFGWPIAEAMASGCPVITTREAPMTEVAKKAALYVPRKPSSSLEVMKWSENAAEVLEKIISSSSTELEMIKERGIQNARRFNSKDALDKIEKIYLDILKSENN</sequence>
<dbReference type="InterPro" id="IPR028098">
    <property type="entry name" value="Glyco_trans_4-like_N"/>
</dbReference>
<dbReference type="AlphaFoldDB" id="A0A2N0TYB9"/>
<dbReference type="OrthoDB" id="9801609at2"/>
<evidence type="ECO:0000313" key="5">
    <source>
        <dbReference type="Proteomes" id="UP000232673"/>
    </source>
</evidence>
<dbReference type="Gene3D" id="3.40.50.2000">
    <property type="entry name" value="Glycogen Phosphorylase B"/>
    <property type="match status" value="2"/>
</dbReference>
<name>A0A2N0TYB9_9FLAO</name>
<dbReference type="Pfam" id="PF13439">
    <property type="entry name" value="Glyco_transf_4"/>
    <property type="match status" value="1"/>
</dbReference>
<dbReference type="EMBL" id="LKTS01000011">
    <property type="protein sequence ID" value="PKD19676.1"/>
    <property type="molecule type" value="Genomic_DNA"/>
</dbReference>
<dbReference type="PANTHER" id="PTHR46401">
    <property type="entry name" value="GLYCOSYLTRANSFERASE WBBK-RELATED"/>
    <property type="match status" value="1"/>
</dbReference>
<dbReference type="Proteomes" id="UP000232673">
    <property type="component" value="Unassembled WGS sequence"/>
</dbReference>
<feature type="domain" description="Glycosyltransferase subfamily 4-like N-terminal" evidence="3">
    <location>
        <begin position="19"/>
        <end position="175"/>
    </location>
</feature>
<dbReference type="PANTHER" id="PTHR46401:SF2">
    <property type="entry name" value="GLYCOSYLTRANSFERASE WBBK-RELATED"/>
    <property type="match status" value="1"/>
</dbReference>
<dbReference type="InterPro" id="IPR001296">
    <property type="entry name" value="Glyco_trans_1"/>
</dbReference>
<organism evidence="4 5">
    <name type="scientific">Salegentibacter salinarum</name>
    <dbReference type="NCBI Taxonomy" id="447422"/>
    <lineage>
        <taxon>Bacteria</taxon>
        <taxon>Pseudomonadati</taxon>
        <taxon>Bacteroidota</taxon>
        <taxon>Flavobacteriia</taxon>
        <taxon>Flavobacteriales</taxon>
        <taxon>Flavobacteriaceae</taxon>
        <taxon>Salegentibacter</taxon>
    </lineage>
</organism>
<evidence type="ECO:0000259" key="2">
    <source>
        <dbReference type="Pfam" id="PF00534"/>
    </source>
</evidence>
<dbReference type="SUPFAM" id="SSF53756">
    <property type="entry name" value="UDP-Glycosyltransferase/glycogen phosphorylase"/>
    <property type="match status" value="1"/>
</dbReference>
<keyword evidence="1 4" id="KW-0808">Transferase</keyword>
<protein>
    <submittedName>
        <fullName evidence="4">Mannosyl transferase</fullName>
    </submittedName>
</protein>
<reference evidence="4 5" key="1">
    <citation type="submission" date="2015-10" db="EMBL/GenBank/DDBJ databases">
        <title>Draft genome sequence of Salegentibacter salinarum KCTC 12975.</title>
        <authorList>
            <person name="Lin W."/>
            <person name="Zheng Q."/>
        </authorList>
    </citation>
    <scope>NUCLEOTIDE SEQUENCE [LARGE SCALE GENOMIC DNA]</scope>
    <source>
        <strain evidence="4 5">KCTC 12975</strain>
    </source>
</reference>
<evidence type="ECO:0000313" key="4">
    <source>
        <dbReference type="EMBL" id="PKD19676.1"/>
    </source>
</evidence>
<feature type="domain" description="Glycosyl transferase family 1" evidence="2">
    <location>
        <begin position="189"/>
        <end position="346"/>
    </location>
</feature>
<dbReference type="RefSeq" id="WP_079714190.1">
    <property type="nucleotide sequence ID" value="NZ_FUZC01000016.1"/>
</dbReference>
<keyword evidence="5" id="KW-1185">Reference proteome</keyword>
<comment type="caution">
    <text evidence="4">The sequence shown here is derived from an EMBL/GenBank/DDBJ whole genome shotgun (WGS) entry which is preliminary data.</text>
</comment>
<gene>
    <name evidence="4" type="ORF">APR41_15795</name>
</gene>
<dbReference type="Pfam" id="PF00534">
    <property type="entry name" value="Glycos_transf_1"/>
    <property type="match status" value="1"/>
</dbReference>
<proteinExistence type="predicted"/>
<evidence type="ECO:0000259" key="3">
    <source>
        <dbReference type="Pfam" id="PF13439"/>
    </source>
</evidence>
<evidence type="ECO:0000256" key="1">
    <source>
        <dbReference type="ARBA" id="ARBA00022679"/>
    </source>
</evidence>
<dbReference type="GO" id="GO:0016757">
    <property type="term" value="F:glycosyltransferase activity"/>
    <property type="evidence" value="ECO:0007669"/>
    <property type="project" value="TreeGrafter"/>
</dbReference>
<accession>A0A2N0TYB9</accession>
<dbReference type="STRING" id="447422.SAMN05660903_03186"/>
<dbReference type="GO" id="GO:0009103">
    <property type="term" value="P:lipopolysaccharide biosynthetic process"/>
    <property type="evidence" value="ECO:0007669"/>
    <property type="project" value="TreeGrafter"/>
</dbReference>